<dbReference type="AlphaFoldDB" id="A0AAV9V3L9"/>
<proteinExistence type="predicted"/>
<dbReference type="EMBL" id="JAVHNQ010000003">
    <property type="protein sequence ID" value="KAK6353319.1"/>
    <property type="molecule type" value="Genomic_DNA"/>
</dbReference>
<feature type="compositionally biased region" description="Low complexity" evidence="1">
    <location>
        <begin position="467"/>
        <end position="486"/>
    </location>
</feature>
<evidence type="ECO:0000313" key="3">
    <source>
        <dbReference type="Proteomes" id="UP001375240"/>
    </source>
</evidence>
<protein>
    <submittedName>
        <fullName evidence="2">Uncharacterized protein</fullName>
    </submittedName>
</protein>
<evidence type="ECO:0000313" key="2">
    <source>
        <dbReference type="EMBL" id="KAK6353319.1"/>
    </source>
</evidence>
<name>A0AAV9V3L9_9PEZI</name>
<feature type="region of interest" description="Disordered" evidence="1">
    <location>
        <begin position="467"/>
        <end position="535"/>
    </location>
</feature>
<feature type="region of interest" description="Disordered" evidence="1">
    <location>
        <begin position="284"/>
        <end position="443"/>
    </location>
</feature>
<feature type="region of interest" description="Disordered" evidence="1">
    <location>
        <begin position="1"/>
        <end position="65"/>
    </location>
</feature>
<gene>
    <name evidence="2" type="ORF">TWF696_005289</name>
</gene>
<feature type="compositionally biased region" description="Low complexity" evidence="1">
    <location>
        <begin position="495"/>
        <end position="517"/>
    </location>
</feature>
<evidence type="ECO:0000256" key="1">
    <source>
        <dbReference type="SAM" id="MobiDB-lite"/>
    </source>
</evidence>
<accession>A0AAV9V3L9</accession>
<organism evidence="2 3">
    <name type="scientific">Orbilia brochopaga</name>
    <dbReference type="NCBI Taxonomy" id="3140254"/>
    <lineage>
        <taxon>Eukaryota</taxon>
        <taxon>Fungi</taxon>
        <taxon>Dikarya</taxon>
        <taxon>Ascomycota</taxon>
        <taxon>Pezizomycotina</taxon>
        <taxon>Orbiliomycetes</taxon>
        <taxon>Orbiliales</taxon>
        <taxon>Orbiliaceae</taxon>
        <taxon>Orbilia</taxon>
    </lineage>
</organism>
<feature type="compositionally biased region" description="Low complexity" evidence="1">
    <location>
        <begin position="429"/>
        <end position="442"/>
    </location>
</feature>
<comment type="caution">
    <text evidence="2">The sequence shown here is derived from an EMBL/GenBank/DDBJ whole genome shotgun (WGS) entry which is preliminary data.</text>
</comment>
<sequence>MSFGRSFQPAWDPAASVPSLAPRHDPASSTSFVRPYRKFAKPVSRSDACFSRPPPPQHAASSSSSAASYISAFTDSSAAAAKRRKRGPAELNDDLADDNFIPSIKSAINGGTMPSAGLKAGLKRELDSDSDSDCDDADYSNLRGGYYPSDDSGSGMKNSYLSDTQYRRTCGTATHESDNRGGKRRLLNVVGSVVGSIWEFCTSQMQNSLAGIIPKLGWSTAAAEYYDTPFNAPPGLFDEDVDNISLSTYSTSSFASAAPEFAFAKPTIPTAAAVPPPSFLSKKPTLKSIIPPSPVREEEEDPFSARTADYSLLDEDMTRSRMGGGGNGGTDSPMSASWILVKPEPGSSSRGSSPAPRSPSASAASMRRLGSNYSQTSSSSLGGSPVFATPPGGAGRRTVYSRAVPSRKMRGVAARPAGYSGGTRSTYLSRSATAPSSSSSFGSTGGIGLGISSAGASMQSTFTTGGASTFSSNFSSQSSFGRSNGGVASSVTSIGSSMPSSPARGGASAAGSRLRGATVSGLPAASTKKRVDDDDELAQMDVFSKQLRALIREGKEALGSKIEVYECDDDWM</sequence>
<reference evidence="2 3" key="1">
    <citation type="submission" date="2019-10" db="EMBL/GenBank/DDBJ databases">
        <authorList>
            <person name="Palmer J.M."/>
        </authorList>
    </citation>
    <scope>NUCLEOTIDE SEQUENCE [LARGE SCALE GENOMIC DNA]</scope>
    <source>
        <strain evidence="2 3">TWF696</strain>
    </source>
</reference>
<dbReference type="Proteomes" id="UP001375240">
    <property type="component" value="Unassembled WGS sequence"/>
</dbReference>
<keyword evidence="3" id="KW-1185">Reference proteome</keyword>
<feature type="compositionally biased region" description="Low complexity" evidence="1">
    <location>
        <begin position="345"/>
        <end position="384"/>
    </location>
</feature>